<comment type="cofactor">
    <cofactor evidence="1">
        <name>FAD</name>
        <dbReference type="ChEBI" id="CHEBI:57692"/>
    </cofactor>
</comment>
<evidence type="ECO:0000256" key="3">
    <source>
        <dbReference type="ARBA" id="ARBA00022630"/>
    </source>
</evidence>
<evidence type="ECO:0000313" key="7">
    <source>
        <dbReference type="EMBL" id="KAL1305405.1"/>
    </source>
</evidence>
<name>A0ABR3PH65_9PEZI</name>
<keyword evidence="4" id="KW-0274">FAD</keyword>
<dbReference type="SUPFAM" id="SSF51905">
    <property type="entry name" value="FAD/NAD(P)-binding domain"/>
    <property type="match status" value="1"/>
</dbReference>
<dbReference type="GeneID" id="95975995"/>
<accession>A0ABR3PH65</accession>
<reference evidence="7 8" key="1">
    <citation type="submission" date="2024-07" db="EMBL/GenBank/DDBJ databases">
        <title>Draft sequence of the Neodothiora populina.</title>
        <authorList>
            <person name="Drown D.D."/>
            <person name="Schuette U.S."/>
            <person name="Buechlein A.B."/>
            <person name="Rusch D.R."/>
            <person name="Winton L.W."/>
            <person name="Adams G.A."/>
        </authorList>
    </citation>
    <scope>NUCLEOTIDE SEQUENCE [LARGE SCALE GENOMIC DNA]</scope>
    <source>
        <strain evidence="7 8">CPC 39397</strain>
    </source>
</reference>
<keyword evidence="3" id="KW-0285">Flavoprotein</keyword>
<sequence length="475" mass="53251">MDKSARIVIVGAGVSGLTSALHLSRRGYKDIHIFDKQEYDRNGYAVSQGCDAASADENKILRASYGKEELYQDMAFGAMEEWDKWNHEIRNADDLPATLSKEDKLWENCGFLRIGNKCDEFEEETQKHFPEHIKHTQYRITDPQRVKDALVHGIPAAKIDPFRRAERRLETDGILDTTAGFLLASKACAYALHLCVKAGVHAHLGPKVGELTSLIKSEDTVTGIRTADGLTHHADLVIIAAGGWTPSLVPQADRLLETTAGSIVLVKLPEDRRDLWDKYSPEKFPVWSWKIQNYGPAGTGTSTGGLYSFPRTADGLIKFGFRGVKYTNYAWPPTRDPEGRLISYPKTDLDVVPQRALEACRAFCRENMPDLLELDMQRGRLCWYTDSVDNSFLIDYVPGAKGLMVASGGSGHGFKFLPVLGEHVVDVVERRQTAYTKKFAWRDVPEGKKNGLEEGPEGRRTLDKQKLVGRREWKL</sequence>
<dbReference type="PANTHER" id="PTHR10961:SF15">
    <property type="entry name" value="FAD DEPENDENT OXIDOREDUCTASE DOMAIN-CONTAINING PROTEIN"/>
    <property type="match status" value="1"/>
</dbReference>
<dbReference type="Proteomes" id="UP001562354">
    <property type="component" value="Unassembled WGS sequence"/>
</dbReference>
<organism evidence="7 8">
    <name type="scientific">Neodothiora populina</name>
    <dbReference type="NCBI Taxonomy" id="2781224"/>
    <lineage>
        <taxon>Eukaryota</taxon>
        <taxon>Fungi</taxon>
        <taxon>Dikarya</taxon>
        <taxon>Ascomycota</taxon>
        <taxon>Pezizomycotina</taxon>
        <taxon>Dothideomycetes</taxon>
        <taxon>Dothideomycetidae</taxon>
        <taxon>Dothideales</taxon>
        <taxon>Dothioraceae</taxon>
        <taxon>Neodothiora</taxon>
    </lineage>
</organism>
<dbReference type="EMBL" id="JBFMKM010000007">
    <property type="protein sequence ID" value="KAL1305405.1"/>
    <property type="molecule type" value="Genomic_DNA"/>
</dbReference>
<evidence type="ECO:0000256" key="5">
    <source>
        <dbReference type="ARBA" id="ARBA00023002"/>
    </source>
</evidence>
<proteinExistence type="inferred from homology"/>
<comment type="similarity">
    <text evidence="2">Belongs to the MSOX/MTOX family.</text>
</comment>
<dbReference type="InterPro" id="IPR036188">
    <property type="entry name" value="FAD/NAD-bd_sf"/>
</dbReference>
<dbReference type="Gene3D" id="3.50.50.60">
    <property type="entry name" value="FAD/NAD(P)-binding domain"/>
    <property type="match status" value="1"/>
</dbReference>
<dbReference type="PANTHER" id="PTHR10961">
    <property type="entry name" value="PEROXISOMAL SARCOSINE OXIDASE"/>
    <property type="match status" value="1"/>
</dbReference>
<dbReference type="Pfam" id="PF01266">
    <property type="entry name" value="DAO"/>
    <property type="match status" value="1"/>
</dbReference>
<dbReference type="RefSeq" id="XP_069201678.1">
    <property type="nucleotide sequence ID" value="XM_069341590.1"/>
</dbReference>
<evidence type="ECO:0000313" key="8">
    <source>
        <dbReference type="Proteomes" id="UP001562354"/>
    </source>
</evidence>
<evidence type="ECO:0000259" key="6">
    <source>
        <dbReference type="Pfam" id="PF01266"/>
    </source>
</evidence>
<comment type="caution">
    <text evidence="7">The sequence shown here is derived from an EMBL/GenBank/DDBJ whole genome shotgun (WGS) entry which is preliminary data.</text>
</comment>
<dbReference type="InterPro" id="IPR006076">
    <property type="entry name" value="FAD-dep_OxRdtase"/>
</dbReference>
<gene>
    <name evidence="7" type="ORF">AAFC00_002293</name>
</gene>
<evidence type="ECO:0000256" key="1">
    <source>
        <dbReference type="ARBA" id="ARBA00001974"/>
    </source>
</evidence>
<protein>
    <recommendedName>
        <fullName evidence="6">FAD dependent oxidoreductase domain-containing protein</fullName>
    </recommendedName>
</protein>
<dbReference type="InterPro" id="IPR045170">
    <property type="entry name" value="MTOX"/>
</dbReference>
<evidence type="ECO:0000256" key="2">
    <source>
        <dbReference type="ARBA" id="ARBA00010989"/>
    </source>
</evidence>
<dbReference type="Gene3D" id="3.30.9.10">
    <property type="entry name" value="D-Amino Acid Oxidase, subunit A, domain 2"/>
    <property type="match status" value="1"/>
</dbReference>
<evidence type="ECO:0000256" key="4">
    <source>
        <dbReference type="ARBA" id="ARBA00022827"/>
    </source>
</evidence>
<keyword evidence="5" id="KW-0560">Oxidoreductase</keyword>
<keyword evidence="8" id="KW-1185">Reference proteome</keyword>
<feature type="domain" description="FAD dependent oxidoreductase" evidence="6">
    <location>
        <begin position="6"/>
        <end position="426"/>
    </location>
</feature>